<dbReference type="AlphaFoldDB" id="A0AAD5NMG5"/>
<protein>
    <submittedName>
        <fullName evidence="2">Uncharacterized protein</fullName>
    </submittedName>
</protein>
<comment type="caution">
    <text evidence="2">The sequence shown here is derived from an EMBL/GenBank/DDBJ whole genome shotgun (WGS) entry which is preliminary data.</text>
</comment>
<reference evidence="2" key="1">
    <citation type="journal article" date="2022" name="Plant J.">
        <title>Strategies of tolerance reflected in two North American maple genomes.</title>
        <authorList>
            <person name="McEvoy S.L."/>
            <person name="Sezen U.U."/>
            <person name="Trouern-Trend A."/>
            <person name="McMahon S.M."/>
            <person name="Schaberg P.G."/>
            <person name="Yang J."/>
            <person name="Wegrzyn J.L."/>
            <person name="Swenson N.G."/>
        </authorList>
    </citation>
    <scope>NUCLEOTIDE SEQUENCE</scope>
    <source>
        <strain evidence="2">91603</strain>
    </source>
</reference>
<organism evidence="2 3">
    <name type="scientific">Acer negundo</name>
    <name type="common">Box elder</name>
    <dbReference type="NCBI Taxonomy" id="4023"/>
    <lineage>
        <taxon>Eukaryota</taxon>
        <taxon>Viridiplantae</taxon>
        <taxon>Streptophyta</taxon>
        <taxon>Embryophyta</taxon>
        <taxon>Tracheophyta</taxon>
        <taxon>Spermatophyta</taxon>
        <taxon>Magnoliopsida</taxon>
        <taxon>eudicotyledons</taxon>
        <taxon>Gunneridae</taxon>
        <taxon>Pentapetalae</taxon>
        <taxon>rosids</taxon>
        <taxon>malvids</taxon>
        <taxon>Sapindales</taxon>
        <taxon>Sapindaceae</taxon>
        <taxon>Hippocastanoideae</taxon>
        <taxon>Acereae</taxon>
        <taxon>Acer</taxon>
    </lineage>
</organism>
<dbReference type="EMBL" id="JAJSOW010000104">
    <property type="protein sequence ID" value="KAI9170310.1"/>
    <property type="molecule type" value="Genomic_DNA"/>
</dbReference>
<dbReference type="Proteomes" id="UP001064489">
    <property type="component" value="Chromosome 7"/>
</dbReference>
<proteinExistence type="predicted"/>
<sequence length="88" mass="10044">MFNEPSCYEEVAQMDESKLVMEEKLMMMNKNQTQSSAEDEYNGTAATPNQAIGLERRTKHINVKFHAIKKAEKNGNVSECIEDPKSYL</sequence>
<name>A0AAD5NMG5_ACENE</name>
<keyword evidence="3" id="KW-1185">Reference proteome</keyword>
<evidence type="ECO:0000256" key="1">
    <source>
        <dbReference type="SAM" id="MobiDB-lite"/>
    </source>
</evidence>
<evidence type="ECO:0000313" key="3">
    <source>
        <dbReference type="Proteomes" id="UP001064489"/>
    </source>
</evidence>
<evidence type="ECO:0000313" key="2">
    <source>
        <dbReference type="EMBL" id="KAI9170310.1"/>
    </source>
</evidence>
<feature type="region of interest" description="Disordered" evidence="1">
    <location>
        <begin position="31"/>
        <end position="54"/>
    </location>
</feature>
<accession>A0AAD5NMG5</accession>
<gene>
    <name evidence="2" type="ORF">LWI28_025972</name>
</gene>
<reference evidence="2" key="2">
    <citation type="submission" date="2023-02" db="EMBL/GenBank/DDBJ databases">
        <authorList>
            <person name="Swenson N.G."/>
            <person name="Wegrzyn J.L."/>
            <person name="Mcevoy S.L."/>
        </authorList>
    </citation>
    <scope>NUCLEOTIDE SEQUENCE</scope>
    <source>
        <strain evidence="2">91603</strain>
        <tissue evidence="2">Leaf</tissue>
    </source>
</reference>